<dbReference type="Pfam" id="PF15956">
    <property type="entry name" value="DUF4760"/>
    <property type="match status" value="1"/>
</dbReference>
<organism evidence="1 2">
    <name type="scientific">Candidatus Sulfotelmatobacter kueseliae</name>
    <dbReference type="NCBI Taxonomy" id="2042962"/>
    <lineage>
        <taxon>Bacteria</taxon>
        <taxon>Pseudomonadati</taxon>
        <taxon>Acidobacteriota</taxon>
        <taxon>Terriglobia</taxon>
        <taxon>Terriglobales</taxon>
        <taxon>Candidatus Korobacteraceae</taxon>
        <taxon>Candidatus Sulfotelmatobacter</taxon>
    </lineage>
</organism>
<dbReference type="Proteomes" id="UP000238701">
    <property type="component" value="Unassembled WGS sequence"/>
</dbReference>
<protein>
    <submittedName>
        <fullName evidence="1">Uncharacterized protein</fullName>
    </submittedName>
</protein>
<dbReference type="AlphaFoldDB" id="A0A2U3KI60"/>
<dbReference type="InterPro" id="IPR031876">
    <property type="entry name" value="DUF4760"/>
</dbReference>
<dbReference type="EMBL" id="OMOD01000119">
    <property type="protein sequence ID" value="SPF39341.1"/>
    <property type="molecule type" value="Genomic_DNA"/>
</dbReference>
<proteinExistence type="predicted"/>
<name>A0A2U3KI60_9BACT</name>
<accession>A0A2U3KI60</accession>
<reference evidence="2" key="1">
    <citation type="submission" date="2018-02" db="EMBL/GenBank/DDBJ databases">
        <authorList>
            <person name="Hausmann B."/>
        </authorList>
    </citation>
    <scope>NUCLEOTIDE SEQUENCE [LARGE SCALE GENOMIC DNA]</scope>
    <source>
        <strain evidence="2">Peat soil MAG SbA1</strain>
    </source>
</reference>
<evidence type="ECO:0000313" key="2">
    <source>
        <dbReference type="Proteomes" id="UP000238701"/>
    </source>
</evidence>
<evidence type="ECO:0000313" key="1">
    <source>
        <dbReference type="EMBL" id="SPF39341.1"/>
    </source>
</evidence>
<gene>
    <name evidence="1" type="ORF">SBA1_270056</name>
</gene>
<sequence length="151" mass="17716">MAKKPTTADAHLILELYDLRREPEMRKARNWWVMEFFPRNADDFLKVSSAMGTQENAWLRQVGGYWGMVTSFVLADVLNEELFLQPGFSGELFLIYAKIHPFVKELREKLGDPEAFLNLEKAVTRTKWGRNRLQFMIKRVEVMRQKMKGSS</sequence>
<dbReference type="OrthoDB" id="128879at2"/>